<accession>A0ABQ9J748</accession>
<sequence length="116" mass="13387">MWSSKYAPNGAVPRATFITLVAERHTGAINGAILRNIERFSTSIPATTIGILLFWDPSELNQQSSQRQWLYFDLPWQLLNTINMTVFMIVFQDGPRDRRKTIETAKLEKYTVKLLQ</sequence>
<organism evidence="1 2">
    <name type="scientific">Molorchus minor</name>
    <dbReference type="NCBI Taxonomy" id="1323400"/>
    <lineage>
        <taxon>Eukaryota</taxon>
        <taxon>Metazoa</taxon>
        <taxon>Ecdysozoa</taxon>
        <taxon>Arthropoda</taxon>
        <taxon>Hexapoda</taxon>
        <taxon>Insecta</taxon>
        <taxon>Pterygota</taxon>
        <taxon>Neoptera</taxon>
        <taxon>Endopterygota</taxon>
        <taxon>Coleoptera</taxon>
        <taxon>Polyphaga</taxon>
        <taxon>Cucujiformia</taxon>
        <taxon>Chrysomeloidea</taxon>
        <taxon>Cerambycidae</taxon>
        <taxon>Lamiinae</taxon>
        <taxon>Monochamini</taxon>
        <taxon>Molorchus</taxon>
    </lineage>
</organism>
<dbReference type="EMBL" id="JAPWTJ010001111">
    <property type="protein sequence ID" value="KAJ8973796.1"/>
    <property type="molecule type" value="Genomic_DNA"/>
</dbReference>
<comment type="caution">
    <text evidence="1">The sequence shown here is derived from an EMBL/GenBank/DDBJ whole genome shotgun (WGS) entry which is preliminary data.</text>
</comment>
<evidence type="ECO:0000313" key="1">
    <source>
        <dbReference type="EMBL" id="KAJ8973796.1"/>
    </source>
</evidence>
<keyword evidence="2" id="KW-1185">Reference proteome</keyword>
<gene>
    <name evidence="1" type="ORF">NQ317_002797</name>
</gene>
<evidence type="ECO:0000313" key="2">
    <source>
        <dbReference type="Proteomes" id="UP001162164"/>
    </source>
</evidence>
<reference evidence="1" key="1">
    <citation type="journal article" date="2023" name="Insect Mol. Biol.">
        <title>Genome sequencing provides insights into the evolution of gene families encoding plant cell wall-degrading enzymes in longhorned beetles.</title>
        <authorList>
            <person name="Shin N.R."/>
            <person name="Okamura Y."/>
            <person name="Kirsch R."/>
            <person name="Pauchet Y."/>
        </authorList>
    </citation>
    <scope>NUCLEOTIDE SEQUENCE</scope>
    <source>
        <strain evidence="1">MMC_N1</strain>
    </source>
</reference>
<protein>
    <submittedName>
        <fullName evidence="1">Uncharacterized protein</fullName>
    </submittedName>
</protein>
<dbReference type="Proteomes" id="UP001162164">
    <property type="component" value="Unassembled WGS sequence"/>
</dbReference>
<name>A0ABQ9J748_9CUCU</name>
<proteinExistence type="predicted"/>